<organism evidence="1 2">
    <name type="scientific">Naganishia adeliensis</name>
    <dbReference type="NCBI Taxonomy" id="92952"/>
    <lineage>
        <taxon>Eukaryota</taxon>
        <taxon>Fungi</taxon>
        <taxon>Dikarya</taxon>
        <taxon>Basidiomycota</taxon>
        <taxon>Agaricomycotina</taxon>
        <taxon>Tremellomycetes</taxon>
        <taxon>Filobasidiales</taxon>
        <taxon>Filobasidiaceae</taxon>
        <taxon>Naganishia</taxon>
    </lineage>
</organism>
<reference evidence="1" key="1">
    <citation type="submission" date="2023-04" db="EMBL/GenBank/DDBJ databases">
        <title>Draft Genome sequencing of Naganishia species isolated from polar environments using Oxford Nanopore Technology.</title>
        <authorList>
            <person name="Leo P."/>
            <person name="Venkateswaran K."/>
        </authorList>
    </citation>
    <scope>NUCLEOTIDE SEQUENCE</scope>
    <source>
        <strain evidence="1">MNA-CCFEE 5262</strain>
    </source>
</reference>
<evidence type="ECO:0000313" key="2">
    <source>
        <dbReference type="Proteomes" id="UP001230649"/>
    </source>
</evidence>
<name>A0ACC2W8H2_9TREE</name>
<proteinExistence type="predicted"/>
<keyword evidence="2" id="KW-1185">Reference proteome</keyword>
<sequence length="292" mass="32175">MENQLFKHTWDASTKLLSGRRLVEPKDPDNAALQQLHSSLTLQPYDGSHLEPNQSVRAHIHSSTTDFPGQHGFEPSATNGTGISNDVEGIEEYDWKADEQALQAAPLSYISADSGIMDRTGYNGNPKVQKRNESLNDVRGNAEYETRPLQSYPSTIDPTMLSLNGNGQILDSAYQIPGIFITSPDDQQPKSESLTCNGNSYPLSMASILNPPNAQRMAALPASDYVKQKHYMVGGKPSGIAKSSRKQINRLPSQRMGAIESESMHQRGVHPRGFYLNPFQDEKARTTSDALM</sequence>
<accession>A0ACC2W8H2</accession>
<protein>
    <submittedName>
        <fullName evidence="1">Uncharacterized protein</fullName>
    </submittedName>
</protein>
<comment type="caution">
    <text evidence="1">The sequence shown here is derived from an EMBL/GenBank/DDBJ whole genome shotgun (WGS) entry which is preliminary data.</text>
</comment>
<dbReference type="EMBL" id="JASBWS010000034">
    <property type="protein sequence ID" value="KAJ9108038.1"/>
    <property type="molecule type" value="Genomic_DNA"/>
</dbReference>
<gene>
    <name evidence="1" type="ORF">QFC20_003607</name>
</gene>
<dbReference type="Proteomes" id="UP001230649">
    <property type="component" value="Unassembled WGS sequence"/>
</dbReference>
<evidence type="ECO:0000313" key="1">
    <source>
        <dbReference type="EMBL" id="KAJ9108038.1"/>
    </source>
</evidence>